<feature type="transmembrane region" description="Helical" evidence="1">
    <location>
        <begin position="146"/>
        <end position="164"/>
    </location>
</feature>
<evidence type="ECO:0000313" key="3">
    <source>
        <dbReference type="Proteomes" id="UP000480350"/>
    </source>
</evidence>
<keyword evidence="1" id="KW-1133">Transmembrane helix</keyword>
<dbReference type="RefSeq" id="WP_160762798.1">
    <property type="nucleotide sequence ID" value="NZ_WUPT01000001.1"/>
</dbReference>
<dbReference type="EMBL" id="WUPT01000001">
    <property type="protein sequence ID" value="MXQ06885.1"/>
    <property type="molecule type" value="Genomic_DNA"/>
</dbReference>
<keyword evidence="1" id="KW-0812">Transmembrane</keyword>
<protein>
    <submittedName>
        <fullName evidence="2">Paraquat-inducible protein A</fullName>
    </submittedName>
</protein>
<dbReference type="Proteomes" id="UP000480350">
    <property type="component" value="Unassembled WGS sequence"/>
</dbReference>
<keyword evidence="1" id="KW-0472">Membrane</keyword>
<proteinExistence type="predicted"/>
<reference evidence="2 3" key="1">
    <citation type="submission" date="2019-12" db="EMBL/GenBank/DDBJ databases">
        <authorList>
            <person name="Lee S.D."/>
        </authorList>
    </citation>
    <scope>NUCLEOTIDE SEQUENCE [LARGE SCALE GENOMIC DNA]</scope>
    <source>
        <strain evidence="2 3">GH1-50</strain>
    </source>
</reference>
<comment type="caution">
    <text evidence="2">The sequence shown here is derived from an EMBL/GenBank/DDBJ whole genome shotgun (WGS) entry which is preliminary data.</text>
</comment>
<sequence length="203" mass="22123">MYSDLDSLIACPSCDALYTAKRPAKGERAACARCHTVLIAPRRNAGLRIIAYALASLVLVMGALAFPFLGLSVAGLGNKATLIDAALAFSEGPFVILSLAVVALIVFLPALRLLLTIYVLTPLVLDRPAWPGAKRAFRWAERIKPWSMAEIFVIGCAVALVKLVDLARVELGPAFWMFSVLVVLLVVQDTLMCRWSVWRALNR</sequence>
<dbReference type="InterPro" id="IPR007498">
    <property type="entry name" value="PqiA-like"/>
</dbReference>
<name>A0A7C9IRF7_9RHOB</name>
<accession>A0A7C9IRF7</accession>
<feature type="transmembrane region" description="Helical" evidence="1">
    <location>
        <begin position="94"/>
        <end position="125"/>
    </location>
</feature>
<reference evidence="2 3" key="2">
    <citation type="submission" date="2020-03" db="EMBL/GenBank/DDBJ databases">
        <title>Kangsaoukella pontilimi gen. nov., sp. nov., a new member of the family Rhodobacteraceae isolated from a tidal mudflat.</title>
        <authorList>
            <person name="Kim I.S."/>
        </authorList>
    </citation>
    <scope>NUCLEOTIDE SEQUENCE [LARGE SCALE GENOMIC DNA]</scope>
    <source>
        <strain evidence="2 3">GH1-50</strain>
    </source>
</reference>
<dbReference type="Pfam" id="PF04403">
    <property type="entry name" value="PqiA"/>
    <property type="match status" value="1"/>
</dbReference>
<keyword evidence="3" id="KW-1185">Reference proteome</keyword>
<organism evidence="2 3">
    <name type="scientific">Kangsaoukella pontilimi</name>
    <dbReference type="NCBI Taxonomy" id="2691042"/>
    <lineage>
        <taxon>Bacteria</taxon>
        <taxon>Pseudomonadati</taxon>
        <taxon>Pseudomonadota</taxon>
        <taxon>Alphaproteobacteria</taxon>
        <taxon>Rhodobacterales</taxon>
        <taxon>Paracoccaceae</taxon>
        <taxon>Kangsaoukella</taxon>
    </lineage>
</organism>
<evidence type="ECO:0000256" key="1">
    <source>
        <dbReference type="SAM" id="Phobius"/>
    </source>
</evidence>
<feature type="transmembrane region" description="Helical" evidence="1">
    <location>
        <begin position="49"/>
        <end position="74"/>
    </location>
</feature>
<gene>
    <name evidence="2" type="ORF">GQ651_03400</name>
</gene>
<evidence type="ECO:0000313" key="2">
    <source>
        <dbReference type="EMBL" id="MXQ06885.1"/>
    </source>
</evidence>
<feature type="transmembrane region" description="Helical" evidence="1">
    <location>
        <begin position="176"/>
        <end position="197"/>
    </location>
</feature>
<dbReference type="AlphaFoldDB" id="A0A7C9IRF7"/>